<dbReference type="EMBL" id="QMQX01000008">
    <property type="protein sequence ID" value="RLE53527.1"/>
    <property type="molecule type" value="Genomic_DNA"/>
</dbReference>
<dbReference type="InterPro" id="IPR039709">
    <property type="entry name" value="VapB3-like"/>
</dbReference>
<evidence type="ECO:0000313" key="1">
    <source>
        <dbReference type="EMBL" id="RLE49426.1"/>
    </source>
</evidence>
<reference evidence="3 4" key="1">
    <citation type="submission" date="2018-06" db="EMBL/GenBank/DDBJ databases">
        <title>Extensive metabolic versatility and redundancy in microbially diverse, dynamic hydrothermal sediments.</title>
        <authorList>
            <person name="Dombrowski N."/>
            <person name="Teske A."/>
            <person name="Baker B.J."/>
        </authorList>
    </citation>
    <scope>NUCLEOTIDE SEQUENCE [LARGE SCALE GENOMIC DNA]</scope>
    <source>
        <strain evidence="2">B34_G17</strain>
        <strain evidence="1">B66_G16</strain>
    </source>
</reference>
<evidence type="ECO:0000313" key="4">
    <source>
        <dbReference type="Proteomes" id="UP000278475"/>
    </source>
</evidence>
<evidence type="ECO:0000313" key="3">
    <source>
        <dbReference type="Proteomes" id="UP000272051"/>
    </source>
</evidence>
<gene>
    <name evidence="1" type="ORF">DRJ31_05025</name>
    <name evidence="2" type="ORF">DRJ33_00835</name>
</gene>
<evidence type="ECO:0000313" key="2">
    <source>
        <dbReference type="EMBL" id="RLE53527.1"/>
    </source>
</evidence>
<comment type="caution">
    <text evidence="1">The sequence shown here is derived from an EMBL/GenBank/DDBJ whole genome shotgun (WGS) entry which is preliminary data.</text>
</comment>
<dbReference type="AlphaFoldDB" id="A0A497EQN9"/>
<sequence length="74" mass="8611">MSTVVTVRIRREVKEILERGGVDISKVVKEFLEELAWKIKVEETLNKLDKLLEKMPPTPKGYAVKSVREDRDSR</sequence>
<dbReference type="EMBL" id="QMQV01000036">
    <property type="protein sequence ID" value="RLE49426.1"/>
    <property type="molecule type" value="Genomic_DNA"/>
</dbReference>
<accession>A0A497EQN9</accession>
<dbReference type="Proteomes" id="UP000272051">
    <property type="component" value="Unassembled WGS sequence"/>
</dbReference>
<protein>
    <submittedName>
        <fullName evidence="1">VapB-type antitoxin</fullName>
    </submittedName>
</protein>
<dbReference type="PANTHER" id="PTHR42244:SF2">
    <property type="entry name" value="ANTITOXIN VAPB3-RELATED"/>
    <property type="match status" value="1"/>
</dbReference>
<organism evidence="1 4">
    <name type="scientific">Thermoproteota archaeon</name>
    <dbReference type="NCBI Taxonomy" id="2056631"/>
    <lineage>
        <taxon>Archaea</taxon>
        <taxon>Thermoproteota</taxon>
    </lineage>
</organism>
<proteinExistence type="predicted"/>
<dbReference type="Proteomes" id="UP000278475">
    <property type="component" value="Unassembled WGS sequence"/>
</dbReference>
<dbReference type="PANTHER" id="PTHR42244">
    <property type="entry name" value="ANTITOXIN VAPB3-RELATED"/>
    <property type="match status" value="1"/>
</dbReference>
<name>A0A497EQN9_9CREN</name>